<keyword evidence="1" id="KW-0812">Transmembrane</keyword>
<evidence type="ECO:0000256" key="1">
    <source>
        <dbReference type="SAM" id="Phobius"/>
    </source>
</evidence>
<gene>
    <name evidence="2" type="ORF">LEP1GSC067_4309</name>
</gene>
<dbReference type="EMBL" id="AKWW02000035">
    <property type="protein sequence ID" value="EMF42724.1"/>
    <property type="molecule type" value="Genomic_DNA"/>
</dbReference>
<proteinExistence type="predicted"/>
<keyword evidence="1" id="KW-1133">Transmembrane helix</keyword>
<evidence type="ECO:0000313" key="3">
    <source>
        <dbReference type="Proteomes" id="UP000011754"/>
    </source>
</evidence>
<feature type="transmembrane region" description="Helical" evidence="1">
    <location>
        <begin position="24"/>
        <end position="41"/>
    </location>
</feature>
<evidence type="ECO:0000313" key="2">
    <source>
        <dbReference type="EMBL" id="EMF42724.1"/>
    </source>
</evidence>
<accession>M3CMK6</accession>
<protein>
    <submittedName>
        <fullName evidence="2">Uncharacterized protein</fullName>
    </submittedName>
</protein>
<comment type="caution">
    <text evidence="2">The sequence shown here is derived from an EMBL/GenBank/DDBJ whole genome shotgun (WGS) entry which is preliminary data.</text>
</comment>
<dbReference type="AlphaFoldDB" id="M3CMK6"/>
<reference evidence="2 3" key="1">
    <citation type="submission" date="2013-01" db="EMBL/GenBank/DDBJ databases">
        <authorList>
            <person name="Harkins D.M."/>
            <person name="Durkin A.S."/>
            <person name="Brinkac L.M."/>
            <person name="Haft D.H."/>
            <person name="Selengut J.D."/>
            <person name="Sanka R."/>
            <person name="DePew J."/>
            <person name="Purushe J."/>
            <person name="Hartskeerl R.A."/>
            <person name="Ahmed A."/>
            <person name="van der Linden H."/>
            <person name="Goris M.G.A."/>
            <person name="Vinetz J.M."/>
            <person name="Sutton G.G."/>
            <person name="Nierman W.C."/>
            <person name="Fouts D.E."/>
        </authorList>
    </citation>
    <scope>NUCLEOTIDE SEQUENCE [LARGE SCALE GENOMIC DNA]</scope>
    <source>
        <strain evidence="2 3">TE 1992</strain>
    </source>
</reference>
<organism evidence="2 3">
    <name type="scientific">Leptospira interrogans serovar Lora str. TE 1992</name>
    <dbReference type="NCBI Taxonomy" id="1193028"/>
    <lineage>
        <taxon>Bacteria</taxon>
        <taxon>Pseudomonadati</taxon>
        <taxon>Spirochaetota</taxon>
        <taxon>Spirochaetia</taxon>
        <taxon>Leptospirales</taxon>
        <taxon>Leptospiraceae</taxon>
        <taxon>Leptospira</taxon>
    </lineage>
</organism>
<keyword evidence="1" id="KW-0472">Membrane</keyword>
<name>M3CMK6_LEPIR</name>
<dbReference type="Proteomes" id="UP000011754">
    <property type="component" value="Unassembled WGS sequence"/>
</dbReference>
<sequence>MFFEVLYIQYFAIYYLNLKFDSKILRNIFIHIFLGFIYILFSI</sequence>